<evidence type="ECO:0000259" key="10">
    <source>
        <dbReference type="Pfam" id="PF07730"/>
    </source>
</evidence>
<feature type="domain" description="DUF7134" evidence="11">
    <location>
        <begin position="96"/>
        <end position="248"/>
    </location>
</feature>
<evidence type="ECO:0000256" key="4">
    <source>
        <dbReference type="ARBA" id="ARBA00022679"/>
    </source>
</evidence>
<keyword evidence="4" id="KW-0808">Transferase</keyword>
<feature type="domain" description="Histidine kinase/HSP90-like ATPase" evidence="9">
    <location>
        <begin position="411"/>
        <end position="501"/>
    </location>
</feature>
<keyword evidence="5" id="KW-0547">Nucleotide-binding</keyword>
<dbReference type="InterPro" id="IPR050482">
    <property type="entry name" value="Sensor_HK_TwoCompSys"/>
</dbReference>
<accession>A0A401QR37</accession>
<dbReference type="PANTHER" id="PTHR24421">
    <property type="entry name" value="NITRATE/NITRITE SENSOR PROTEIN NARX-RELATED"/>
    <property type="match status" value="1"/>
</dbReference>
<keyword evidence="7" id="KW-0067">ATP-binding</keyword>
<evidence type="ECO:0000259" key="9">
    <source>
        <dbReference type="Pfam" id="PF02518"/>
    </source>
</evidence>
<dbReference type="Gene3D" id="3.30.565.10">
    <property type="entry name" value="Histidine kinase-like ATPase, C-terminal domain"/>
    <property type="match status" value="1"/>
</dbReference>
<keyword evidence="6" id="KW-0418">Kinase</keyword>
<dbReference type="AlphaFoldDB" id="A0A401QR37"/>
<evidence type="ECO:0000259" key="11">
    <source>
        <dbReference type="Pfam" id="PF23539"/>
    </source>
</evidence>
<dbReference type="GO" id="GO:0005524">
    <property type="term" value="F:ATP binding"/>
    <property type="evidence" value="ECO:0007669"/>
    <property type="project" value="UniProtKB-KW"/>
</dbReference>
<reference evidence="12 13" key="1">
    <citation type="journal article" date="2019" name="Microbiol. Resour. Announc.">
        <title>Draft Genome Sequence of the Most Traditional epsilon-Poly-l-Lysine Producer, Streptomyces albulus NBRC14147.</title>
        <authorList>
            <person name="Yamanaka K."/>
            <person name="Hamano Y."/>
        </authorList>
    </citation>
    <scope>NUCLEOTIDE SEQUENCE [LARGE SCALE GENOMIC DNA]</scope>
    <source>
        <strain evidence="12 13">NBRC 14147</strain>
    </source>
</reference>
<evidence type="ECO:0000256" key="6">
    <source>
        <dbReference type="ARBA" id="ARBA00022777"/>
    </source>
</evidence>
<dbReference type="InterPro" id="IPR003594">
    <property type="entry name" value="HATPase_dom"/>
</dbReference>
<dbReference type="GO" id="GO:0016020">
    <property type="term" value="C:membrane"/>
    <property type="evidence" value="ECO:0007669"/>
    <property type="project" value="InterPro"/>
</dbReference>
<gene>
    <name evidence="12" type="ORF">SALB_00525</name>
</gene>
<evidence type="ECO:0000313" key="13">
    <source>
        <dbReference type="Proteomes" id="UP000288351"/>
    </source>
</evidence>
<protein>
    <recommendedName>
        <fullName evidence="2">histidine kinase</fullName>
        <ecNumber evidence="2">2.7.13.3</ecNumber>
    </recommendedName>
</protein>
<proteinExistence type="predicted"/>
<dbReference type="Proteomes" id="UP000288351">
    <property type="component" value="Unassembled WGS sequence"/>
</dbReference>
<evidence type="ECO:0000256" key="8">
    <source>
        <dbReference type="ARBA" id="ARBA00023012"/>
    </source>
</evidence>
<dbReference type="Gene3D" id="1.20.5.1930">
    <property type="match status" value="1"/>
</dbReference>
<dbReference type="InterPro" id="IPR036890">
    <property type="entry name" value="HATPase_C_sf"/>
</dbReference>
<evidence type="ECO:0000256" key="5">
    <source>
        <dbReference type="ARBA" id="ARBA00022741"/>
    </source>
</evidence>
<dbReference type="CDD" id="cd16917">
    <property type="entry name" value="HATPase_UhpB-NarQ-NarX-like"/>
    <property type="match status" value="1"/>
</dbReference>
<dbReference type="InterPro" id="IPR011712">
    <property type="entry name" value="Sig_transdc_His_kin_sub3_dim/P"/>
</dbReference>
<evidence type="ECO:0000256" key="2">
    <source>
        <dbReference type="ARBA" id="ARBA00012438"/>
    </source>
</evidence>
<dbReference type="Pfam" id="PF23539">
    <property type="entry name" value="DUF7134"/>
    <property type="match status" value="1"/>
</dbReference>
<evidence type="ECO:0000256" key="1">
    <source>
        <dbReference type="ARBA" id="ARBA00000085"/>
    </source>
</evidence>
<name>A0A401QR37_STRNR</name>
<dbReference type="SUPFAM" id="SSF55874">
    <property type="entry name" value="ATPase domain of HSP90 chaperone/DNA topoisomerase II/histidine kinase"/>
    <property type="match status" value="1"/>
</dbReference>
<evidence type="ECO:0000256" key="3">
    <source>
        <dbReference type="ARBA" id="ARBA00022553"/>
    </source>
</evidence>
<comment type="caution">
    <text evidence="12">The sequence shown here is derived from an EMBL/GenBank/DDBJ whole genome shotgun (WGS) entry which is preliminary data.</text>
</comment>
<dbReference type="GO" id="GO:0000155">
    <property type="term" value="F:phosphorelay sensor kinase activity"/>
    <property type="evidence" value="ECO:0007669"/>
    <property type="project" value="InterPro"/>
</dbReference>
<dbReference type="PANTHER" id="PTHR24421:SF10">
    <property type="entry name" value="NITRATE_NITRITE SENSOR PROTEIN NARQ"/>
    <property type="match status" value="1"/>
</dbReference>
<feature type="domain" description="Signal transduction histidine kinase subgroup 3 dimerisation and phosphoacceptor" evidence="10">
    <location>
        <begin position="293"/>
        <end position="356"/>
    </location>
</feature>
<dbReference type="EC" id="2.7.13.3" evidence="2"/>
<evidence type="ECO:0000256" key="7">
    <source>
        <dbReference type="ARBA" id="ARBA00022840"/>
    </source>
</evidence>
<dbReference type="GO" id="GO:0046983">
    <property type="term" value="F:protein dimerization activity"/>
    <property type="evidence" value="ECO:0007669"/>
    <property type="project" value="InterPro"/>
</dbReference>
<dbReference type="EMBL" id="BHXC01000002">
    <property type="protein sequence ID" value="GCB87856.1"/>
    <property type="molecule type" value="Genomic_DNA"/>
</dbReference>
<dbReference type="Pfam" id="PF02518">
    <property type="entry name" value="HATPase_c"/>
    <property type="match status" value="1"/>
</dbReference>
<keyword evidence="3" id="KW-0597">Phosphoprotein</keyword>
<sequence length="504" mass="53525">MRSVRPAGFVVFTWFVGPFEVAPGGALRSDLDARETGGFAASSWVGIRGGARATLVASAVSRSLLGQDRRGRCGWLALRSVMDTHPSAALRGIRHRFAVRRGWLTDLALGGGLTAFDVLTLLSRAPAPGPLGVLLWGLQTVPLAWRRRRPRAVLCAMTAAFVVFEVVDPVPGKIPGPYLLVFAVYAVARYTPVPTGALWTVLSLATAVTTDLLTGRTGPPQPGSVEPITATTFVVFYGVAWLVGYGRRRIVLQADRLRDLNERLGEANTHLRDANERLRAERAVNARQAVVAERARIARDLHDVVAHHVSAIAVQARATEEVLPTAPADGRRGVARIATTADTALIEMRRILGLLTADGERVAEQDGLVGPAQEPSLRHLDRLFAAVEAAGCRVTSTVDGALGDLPPALQVSVYRIVQEALTNVLKHAGRTDVRVALHRDGTSVTVTVENGPAGDGHRPPPGSGRGLLGVRERVGAFGGTVRAGPCPDGAGWRLSAALPLEVPA</sequence>
<keyword evidence="8" id="KW-0902">Two-component regulatory system</keyword>
<evidence type="ECO:0000313" key="12">
    <source>
        <dbReference type="EMBL" id="GCB87856.1"/>
    </source>
</evidence>
<organism evidence="12 13">
    <name type="scientific">Streptomyces noursei</name>
    <name type="common">Streptomyces albulus</name>
    <dbReference type="NCBI Taxonomy" id="1971"/>
    <lineage>
        <taxon>Bacteria</taxon>
        <taxon>Bacillati</taxon>
        <taxon>Actinomycetota</taxon>
        <taxon>Actinomycetes</taxon>
        <taxon>Kitasatosporales</taxon>
        <taxon>Streptomycetaceae</taxon>
        <taxon>Streptomyces</taxon>
    </lineage>
</organism>
<comment type="catalytic activity">
    <reaction evidence="1">
        <text>ATP + protein L-histidine = ADP + protein N-phospho-L-histidine.</text>
        <dbReference type="EC" id="2.7.13.3"/>
    </reaction>
</comment>
<dbReference type="Pfam" id="PF07730">
    <property type="entry name" value="HisKA_3"/>
    <property type="match status" value="1"/>
</dbReference>
<dbReference type="InterPro" id="IPR055558">
    <property type="entry name" value="DUF7134"/>
</dbReference>